<feature type="region of interest" description="Disordered" evidence="1">
    <location>
        <begin position="1"/>
        <end position="54"/>
    </location>
</feature>
<feature type="region of interest" description="Disordered" evidence="1">
    <location>
        <begin position="100"/>
        <end position="124"/>
    </location>
</feature>
<organism evidence="2 3">
    <name type="scientific">Trichogramma kaykai</name>
    <dbReference type="NCBI Taxonomy" id="54128"/>
    <lineage>
        <taxon>Eukaryota</taxon>
        <taxon>Metazoa</taxon>
        <taxon>Ecdysozoa</taxon>
        <taxon>Arthropoda</taxon>
        <taxon>Hexapoda</taxon>
        <taxon>Insecta</taxon>
        <taxon>Pterygota</taxon>
        <taxon>Neoptera</taxon>
        <taxon>Endopterygota</taxon>
        <taxon>Hymenoptera</taxon>
        <taxon>Apocrita</taxon>
        <taxon>Proctotrupomorpha</taxon>
        <taxon>Chalcidoidea</taxon>
        <taxon>Trichogrammatidae</taxon>
        <taxon>Trichogramma</taxon>
    </lineage>
</organism>
<reference evidence="2 3" key="1">
    <citation type="journal article" date="2024" name="bioRxiv">
        <title>A reference genome for Trichogramma kaykai: A tiny desert-dwelling parasitoid wasp with competing sex-ratio distorters.</title>
        <authorList>
            <person name="Culotta J."/>
            <person name="Lindsey A.R."/>
        </authorList>
    </citation>
    <scope>NUCLEOTIDE SEQUENCE [LARGE SCALE GENOMIC DNA]</scope>
    <source>
        <strain evidence="2 3">KSX58</strain>
    </source>
</reference>
<protein>
    <recommendedName>
        <fullName evidence="4">Retrotransposon gag domain-containing protein</fullName>
    </recommendedName>
</protein>
<name>A0ABD2WCT2_9HYME</name>
<feature type="compositionally biased region" description="Basic and acidic residues" evidence="1">
    <location>
        <begin position="284"/>
        <end position="307"/>
    </location>
</feature>
<dbReference type="AlphaFoldDB" id="A0ABD2WCT2"/>
<keyword evidence="3" id="KW-1185">Reference proteome</keyword>
<proteinExistence type="predicted"/>
<feature type="region of interest" description="Disordered" evidence="1">
    <location>
        <begin position="276"/>
        <end position="352"/>
    </location>
</feature>
<evidence type="ECO:0000313" key="3">
    <source>
        <dbReference type="Proteomes" id="UP001627154"/>
    </source>
</evidence>
<dbReference type="EMBL" id="JBJJXI010000116">
    <property type="protein sequence ID" value="KAL3390751.1"/>
    <property type="molecule type" value="Genomic_DNA"/>
</dbReference>
<comment type="caution">
    <text evidence="2">The sequence shown here is derived from an EMBL/GenBank/DDBJ whole genome shotgun (WGS) entry which is preliminary data.</text>
</comment>
<evidence type="ECO:0008006" key="4">
    <source>
        <dbReference type="Google" id="ProtNLM"/>
    </source>
</evidence>
<feature type="compositionally biased region" description="Polar residues" evidence="1">
    <location>
        <begin position="342"/>
        <end position="352"/>
    </location>
</feature>
<evidence type="ECO:0000256" key="1">
    <source>
        <dbReference type="SAM" id="MobiDB-lite"/>
    </source>
</evidence>
<gene>
    <name evidence="2" type="ORF">TKK_014470</name>
</gene>
<sequence>MPVEHSPVRTRSYSRQRQVPPPLLEVANNPVAPNGPGENEEIPPPPQGNYINGEPARVEPLLIGPQNDQHLAAVPPEANQVLPLRDQQLEAHQDQQLENIQDPQPPANNANQVQPLGNNPAIPQNIDAMANPVVPPALVNWEAFARALVAHQPSLPEYHELDYEDPDQYLTKCEEYCTALQIPEGQRVAALQKGLKDAADKWWQCYKPMGLTYARFAELLRARFDGQSTKSSLVAKLYDEATKVSTLRELLRPSIRKSLRAHTLANFAELLTHAQEIENDENDERQQPKAKNKESETKEPPKGEKRLPRCWYCPERHLNKDCPVGPQNNAPENWRREGTQPARPSQDQNDRS</sequence>
<accession>A0ABD2WCT2</accession>
<dbReference type="Proteomes" id="UP001627154">
    <property type="component" value="Unassembled WGS sequence"/>
</dbReference>
<feature type="compositionally biased region" description="Polar residues" evidence="1">
    <location>
        <begin position="100"/>
        <end position="117"/>
    </location>
</feature>
<evidence type="ECO:0000313" key="2">
    <source>
        <dbReference type="EMBL" id="KAL3390751.1"/>
    </source>
</evidence>